<dbReference type="PANTHER" id="PTHR33406">
    <property type="entry name" value="MEMBRANE PROTEIN MJ1562-RELATED"/>
    <property type="match status" value="1"/>
</dbReference>
<feature type="domain" description="SSD" evidence="9">
    <location>
        <begin position="535"/>
        <end position="700"/>
    </location>
</feature>
<gene>
    <name evidence="10" type="ORF">SAMN05660199_04540</name>
</gene>
<dbReference type="PROSITE" id="PS50156">
    <property type="entry name" value="SSD"/>
    <property type="match status" value="2"/>
</dbReference>
<feature type="transmembrane region" description="Helical" evidence="8">
    <location>
        <begin position="231"/>
        <end position="249"/>
    </location>
</feature>
<dbReference type="InterPro" id="IPR004869">
    <property type="entry name" value="MMPL_dom"/>
</dbReference>
<feature type="transmembrane region" description="Helical" evidence="8">
    <location>
        <begin position="597"/>
        <end position="616"/>
    </location>
</feature>
<comment type="subcellular location">
    <subcellularLocation>
        <location evidence="1">Cell membrane</location>
        <topology evidence="1">Multi-pass membrane protein</topology>
    </subcellularLocation>
</comment>
<feature type="transmembrane region" description="Helical" evidence="8">
    <location>
        <begin position="678"/>
        <end position="701"/>
    </location>
</feature>
<comment type="similarity">
    <text evidence="2">Belongs to the resistance-nodulation-cell division (RND) (TC 2.A.6) family. MmpL subfamily.</text>
</comment>
<evidence type="ECO:0000256" key="5">
    <source>
        <dbReference type="ARBA" id="ARBA00022989"/>
    </source>
</evidence>
<dbReference type="Pfam" id="PF03176">
    <property type="entry name" value="MMPL"/>
    <property type="match status" value="2"/>
</dbReference>
<evidence type="ECO:0000256" key="4">
    <source>
        <dbReference type="ARBA" id="ARBA00022692"/>
    </source>
</evidence>
<keyword evidence="4 8" id="KW-0812">Transmembrane</keyword>
<keyword evidence="3" id="KW-1003">Cell membrane</keyword>
<evidence type="ECO:0000259" key="9">
    <source>
        <dbReference type="PROSITE" id="PS50156"/>
    </source>
</evidence>
<dbReference type="InterPro" id="IPR000731">
    <property type="entry name" value="SSD"/>
</dbReference>
<feature type="transmembrane region" description="Helical" evidence="8">
    <location>
        <begin position="178"/>
        <end position="198"/>
    </location>
</feature>
<feature type="transmembrane region" description="Helical" evidence="8">
    <location>
        <begin position="564"/>
        <end position="585"/>
    </location>
</feature>
<evidence type="ECO:0000313" key="10">
    <source>
        <dbReference type="EMBL" id="SDP66270.1"/>
    </source>
</evidence>
<evidence type="ECO:0000256" key="8">
    <source>
        <dbReference type="SAM" id="Phobius"/>
    </source>
</evidence>
<feature type="transmembrane region" description="Helical" evidence="8">
    <location>
        <begin position="367"/>
        <end position="385"/>
    </location>
</feature>
<evidence type="ECO:0000313" key="11">
    <source>
        <dbReference type="Proteomes" id="UP000199088"/>
    </source>
</evidence>
<dbReference type="SUPFAM" id="SSF82866">
    <property type="entry name" value="Multidrug efflux transporter AcrB transmembrane domain"/>
    <property type="match status" value="2"/>
</dbReference>
<feature type="transmembrane region" description="Helical" evidence="8">
    <location>
        <begin position="306"/>
        <end position="329"/>
    </location>
</feature>
<feature type="transmembrane region" description="Helical" evidence="8">
    <location>
        <begin position="205"/>
        <end position="225"/>
    </location>
</feature>
<evidence type="ECO:0000256" key="1">
    <source>
        <dbReference type="ARBA" id="ARBA00004651"/>
    </source>
</evidence>
<feature type="domain" description="SSD" evidence="9">
    <location>
        <begin position="195"/>
        <end position="327"/>
    </location>
</feature>
<feature type="region of interest" description="Disordered" evidence="7">
    <location>
        <begin position="727"/>
        <end position="768"/>
    </location>
</feature>
<keyword evidence="11" id="KW-1185">Reference proteome</keyword>
<dbReference type="STRING" id="1052260.SAMN05660199_04540"/>
<dbReference type="RefSeq" id="WP_091250518.1">
    <property type="nucleotide sequence ID" value="NZ_FNIR01000020.1"/>
</dbReference>
<name>A0A1H0UJM4_9ACTN</name>
<organism evidence="10 11">
    <name type="scientific">Klenkia soli</name>
    <dbReference type="NCBI Taxonomy" id="1052260"/>
    <lineage>
        <taxon>Bacteria</taxon>
        <taxon>Bacillati</taxon>
        <taxon>Actinomycetota</taxon>
        <taxon>Actinomycetes</taxon>
        <taxon>Geodermatophilales</taxon>
        <taxon>Geodermatophilaceae</taxon>
        <taxon>Klenkia</taxon>
    </lineage>
</organism>
<dbReference type="Gene3D" id="1.20.1640.10">
    <property type="entry name" value="Multidrug efflux transporter AcrB transmembrane domain"/>
    <property type="match status" value="2"/>
</dbReference>
<dbReference type="PANTHER" id="PTHR33406:SF11">
    <property type="entry name" value="MEMBRANE PROTEIN SCO6666-RELATED"/>
    <property type="match status" value="1"/>
</dbReference>
<feature type="transmembrane region" description="Helical" evidence="8">
    <location>
        <begin position="20"/>
        <end position="39"/>
    </location>
</feature>
<evidence type="ECO:0000256" key="2">
    <source>
        <dbReference type="ARBA" id="ARBA00010157"/>
    </source>
</evidence>
<protein>
    <submittedName>
        <fullName evidence="10">Putative drug exporter of the RND superfamily</fullName>
    </submittedName>
</protein>
<dbReference type="InterPro" id="IPR050545">
    <property type="entry name" value="Mycobact_MmpL"/>
</dbReference>
<feature type="transmembrane region" description="Helical" evidence="8">
    <location>
        <begin position="645"/>
        <end position="666"/>
    </location>
</feature>
<evidence type="ECO:0000256" key="6">
    <source>
        <dbReference type="ARBA" id="ARBA00023136"/>
    </source>
</evidence>
<keyword evidence="6 8" id="KW-0472">Membrane</keyword>
<dbReference type="EMBL" id="FNIR01000020">
    <property type="protein sequence ID" value="SDP66270.1"/>
    <property type="molecule type" value="Genomic_DNA"/>
</dbReference>
<keyword evidence="5 8" id="KW-1133">Transmembrane helix</keyword>
<sequence length="768" mass="77808">MSTLLQRLGRASFRNRWTVVGIWVLVLAGVVAAVLLRGLSFDDRFTIPGSESQQALDRLAEVSPAAAGASAQVVFVAPDGQSVTDPAFAAAITQSITAMGQVADVGAVLDPFQTRAVSPDGRAALANVQYDVDNTRLADDALQQMQDAAAPAADAGLTVDVGGNAFQLTSVTVGPLEFIGVAVAVLVLAVALGSLLAAGMNLLTALVGVAVGLAGFLAVGSFTTLSSSAPTLALMIGLAVGIDYTLFILTRHRTQLAAGGDPEESAGRAVGTAGSAVVFAGLTVVVALAGLSVVGVPFLTVMGLGAAGTVVVAVAVALTLVPALMGLAGERLTPRPGSRAARLEAASAGGGRSLGVRWAALVTAKPWLTVLVVLAGLLVVALPAAKLELALPDNGTAAEGSAQRETYDAVDEFFGPGLNGPLVVLLDGVDPATGQDAANTVAAAIGGTPGLLPGSTTGGLDDVLYAAPQQVGDTTWIIQVIPGSGPQDEATRTLVGDIRDLAPQLEQQTGGTLAVTGLTAVAIDVSSTLGAALLPFGLVVVGLSVVLLLLVFRSVLVPVKAALGFVLSVVAAFGAVVAVFQWGWLIDLVGVSSTGPVVSLMPIILIAVLFGLAMDYEVFLVSRMREAYVHGASPREAVVEGMRHAARVVTAAALIMFSVFASFLTIDEPVVKSIALGLAVGVLADAFLVRMTLVPAVLVLLGRSAWWLPRWAEKVLPDLDVEGAKLDAGAVPPPRGAHEAPEGQPGTLTAVVHPGDRPGAHEAQGSRP</sequence>
<reference evidence="11" key="1">
    <citation type="submission" date="2016-10" db="EMBL/GenBank/DDBJ databases">
        <authorList>
            <person name="Varghese N."/>
            <person name="Submissions S."/>
        </authorList>
    </citation>
    <scope>NUCLEOTIDE SEQUENCE [LARGE SCALE GENOMIC DNA]</scope>
    <source>
        <strain evidence="11">DSM 45843</strain>
    </source>
</reference>
<feature type="transmembrane region" description="Helical" evidence="8">
    <location>
        <begin position="270"/>
        <end position="294"/>
    </location>
</feature>
<dbReference type="OrthoDB" id="7051771at2"/>
<evidence type="ECO:0000256" key="7">
    <source>
        <dbReference type="SAM" id="MobiDB-lite"/>
    </source>
</evidence>
<dbReference type="GO" id="GO:0005886">
    <property type="term" value="C:plasma membrane"/>
    <property type="evidence" value="ECO:0007669"/>
    <property type="project" value="UniProtKB-SubCell"/>
</dbReference>
<dbReference type="Proteomes" id="UP000199088">
    <property type="component" value="Unassembled WGS sequence"/>
</dbReference>
<feature type="transmembrane region" description="Helical" evidence="8">
    <location>
        <begin position="532"/>
        <end position="552"/>
    </location>
</feature>
<accession>A0A1H0UJM4</accession>
<proteinExistence type="inferred from homology"/>
<dbReference type="AlphaFoldDB" id="A0A1H0UJM4"/>
<evidence type="ECO:0000256" key="3">
    <source>
        <dbReference type="ARBA" id="ARBA00022475"/>
    </source>
</evidence>